<dbReference type="PANTHER" id="PTHR48050">
    <property type="entry name" value="STEROL 3-BETA-GLUCOSYLTRANSFERASE"/>
    <property type="match status" value="1"/>
</dbReference>
<evidence type="ECO:0000313" key="3">
    <source>
        <dbReference type="EMBL" id="SHM91401.1"/>
    </source>
</evidence>
<keyword evidence="3" id="KW-0808">Transferase</keyword>
<dbReference type="PANTHER" id="PTHR48050:SF13">
    <property type="entry name" value="STEROL 3-BETA-GLUCOSYLTRANSFERASE UGT80A2"/>
    <property type="match status" value="1"/>
</dbReference>
<dbReference type="AlphaFoldDB" id="A0A1M7MLQ6"/>
<name>A0A1M7MLQ6_9ACTN</name>
<dbReference type="SUPFAM" id="SSF53756">
    <property type="entry name" value="UDP-Glycosyltransferase/glycogen phosphorylase"/>
    <property type="match status" value="1"/>
</dbReference>
<evidence type="ECO:0000313" key="4">
    <source>
        <dbReference type="Proteomes" id="UP000184440"/>
    </source>
</evidence>
<feature type="domain" description="Erythromycin biosynthesis protein CIII-like C-terminal" evidence="2">
    <location>
        <begin position="280"/>
        <end position="412"/>
    </location>
</feature>
<dbReference type="FunFam" id="3.40.50.2000:FF:000072">
    <property type="entry name" value="Glycosyl transferase"/>
    <property type="match status" value="1"/>
</dbReference>
<dbReference type="Pfam" id="PF03033">
    <property type="entry name" value="Glyco_transf_28"/>
    <property type="match status" value="1"/>
</dbReference>
<dbReference type="InterPro" id="IPR010610">
    <property type="entry name" value="EryCIII-like_C"/>
</dbReference>
<evidence type="ECO:0000259" key="1">
    <source>
        <dbReference type="Pfam" id="PF03033"/>
    </source>
</evidence>
<dbReference type="InterPro" id="IPR050426">
    <property type="entry name" value="Glycosyltransferase_28"/>
</dbReference>
<dbReference type="Proteomes" id="UP000184440">
    <property type="component" value="Unassembled WGS sequence"/>
</dbReference>
<dbReference type="InterPro" id="IPR002213">
    <property type="entry name" value="UDP_glucos_trans"/>
</dbReference>
<dbReference type="EMBL" id="FRCS01000002">
    <property type="protein sequence ID" value="SHM91401.1"/>
    <property type="molecule type" value="Genomic_DNA"/>
</dbReference>
<dbReference type="InterPro" id="IPR004276">
    <property type="entry name" value="GlycoTrans_28_N"/>
</dbReference>
<proteinExistence type="predicted"/>
<dbReference type="Gene3D" id="3.40.50.2000">
    <property type="entry name" value="Glycogen Phosphorylase B"/>
    <property type="match status" value="2"/>
</dbReference>
<sequence length="430" mass="46280">MARFLFAATPAAGHVHPAYPLVRALVDAGHRVRFTTGRGFEDTITRLGAEYVPWPAEHDHSLRPTDEMFPERLRHNGVKKFLFDLEHLFIAPVAEQARHLQAVLAAEPADVLVADTGLLAAPLVHELGGPPFATYGITALTFPSVDAGPFGLGLPPAKGPLGRFRNRFLNFVTRKTLFAPTAGYLDIQRRALGLAPRGRTALEVGTPPGRYLQLSPAGFEYPRRDLPSWVRFVGHPDPVPPTNSTPPAWWDEVVTSHRPVVVVTQGTVATDPQQLLRPALDALSSEDVLVVAVTGGAEPSILEPIPPNARVERYVPFGELFRHASAVVTNGGFGTVQLAIAHGLPLVVAGKTEDKVEISARVAWSGVGVNLRTQTPTGEAIRNGVRRVLAEPGFAAASRRLRDESDGRNAADRAAAELLALVRPSAPADF</sequence>
<accession>A0A1M7MLQ6</accession>
<organism evidence="3 4">
    <name type="scientific">Cryptosporangium aurantiacum</name>
    <dbReference type="NCBI Taxonomy" id="134849"/>
    <lineage>
        <taxon>Bacteria</taxon>
        <taxon>Bacillati</taxon>
        <taxon>Actinomycetota</taxon>
        <taxon>Actinomycetes</taxon>
        <taxon>Cryptosporangiales</taxon>
        <taxon>Cryptosporangiaceae</taxon>
        <taxon>Cryptosporangium</taxon>
    </lineage>
</organism>
<dbReference type="GO" id="GO:0005975">
    <property type="term" value="P:carbohydrate metabolic process"/>
    <property type="evidence" value="ECO:0007669"/>
    <property type="project" value="InterPro"/>
</dbReference>
<dbReference type="GO" id="GO:0016758">
    <property type="term" value="F:hexosyltransferase activity"/>
    <property type="evidence" value="ECO:0007669"/>
    <property type="project" value="InterPro"/>
</dbReference>
<evidence type="ECO:0000259" key="2">
    <source>
        <dbReference type="Pfam" id="PF06722"/>
    </source>
</evidence>
<dbReference type="Pfam" id="PF06722">
    <property type="entry name" value="EryCIII-like_C"/>
    <property type="match status" value="1"/>
</dbReference>
<dbReference type="GO" id="GO:0033072">
    <property type="term" value="P:vancomycin biosynthetic process"/>
    <property type="evidence" value="ECO:0007669"/>
    <property type="project" value="UniProtKB-ARBA"/>
</dbReference>
<protein>
    <submittedName>
        <fullName evidence="3">Glycosyltransferase, MGT family</fullName>
    </submittedName>
</protein>
<gene>
    <name evidence="3" type="ORF">SAMN05443668_102160</name>
</gene>
<keyword evidence="4" id="KW-1185">Reference proteome</keyword>
<dbReference type="STRING" id="134849.SAMN05443668_102160"/>
<dbReference type="RefSeq" id="WP_073253395.1">
    <property type="nucleotide sequence ID" value="NZ_FRCS01000002.1"/>
</dbReference>
<feature type="domain" description="Glycosyltransferase family 28 N-terminal" evidence="1">
    <location>
        <begin position="11"/>
        <end position="110"/>
    </location>
</feature>
<dbReference type="GO" id="GO:0008194">
    <property type="term" value="F:UDP-glycosyltransferase activity"/>
    <property type="evidence" value="ECO:0007669"/>
    <property type="project" value="InterPro"/>
</dbReference>
<reference evidence="3 4" key="1">
    <citation type="submission" date="2016-11" db="EMBL/GenBank/DDBJ databases">
        <authorList>
            <person name="Jaros S."/>
            <person name="Januszkiewicz K."/>
            <person name="Wedrychowicz H."/>
        </authorList>
    </citation>
    <scope>NUCLEOTIDE SEQUENCE [LARGE SCALE GENOMIC DNA]</scope>
    <source>
        <strain evidence="3 4">DSM 46144</strain>
    </source>
</reference>
<dbReference type="CDD" id="cd03784">
    <property type="entry name" value="GT1_Gtf-like"/>
    <property type="match status" value="1"/>
</dbReference>